<dbReference type="InParanoid" id="A0A3N4KGW4"/>
<dbReference type="GO" id="GO:0051301">
    <property type="term" value="P:cell division"/>
    <property type="evidence" value="ECO:0007669"/>
    <property type="project" value="UniProtKB-KW"/>
</dbReference>
<evidence type="ECO:0000256" key="8">
    <source>
        <dbReference type="SAM" id="SignalP"/>
    </source>
</evidence>
<feature type="region of interest" description="Disordered" evidence="7">
    <location>
        <begin position="184"/>
        <end position="231"/>
    </location>
</feature>
<feature type="compositionally biased region" description="Acidic residues" evidence="7">
    <location>
        <begin position="560"/>
        <end position="583"/>
    </location>
</feature>
<feature type="chain" id="PRO_5018203168" description="Ataxin-10 homolog" evidence="8">
    <location>
        <begin position="18"/>
        <end position="705"/>
    </location>
</feature>
<dbReference type="PANTHER" id="PTHR13255">
    <property type="entry name" value="ATAXIN-10"/>
    <property type="match status" value="1"/>
</dbReference>
<evidence type="ECO:0000313" key="10">
    <source>
        <dbReference type="EMBL" id="RPB09730.1"/>
    </source>
</evidence>
<evidence type="ECO:0000256" key="2">
    <source>
        <dbReference type="ARBA" id="ARBA00022618"/>
    </source>
</evidence>
<dbReference type="InterPro" id="IPR011989">
    <property type="entry name" value="ARM-like"/>
</dbReference>
<evidence type="ECO:0000256" key="6">
    <source>
        <dbReference type="ARBA" id="ARBA00044805"/>
    </source>
</evidence>
<keyword evidence="11" id="KW-1185">Reference proteome</keyword>
<evidence type="ECO:0000259" key="9">
    <source>
        <dbReference type="Pfam" id="PF09759"/>
    </source>
</evidence>
<evidence type="ECO:0000256" key="4">
    <source>
        <dbReference type="ARBA" id="ARBA00044746"/>
    </source>
</evidence>
<name>A0A3N4KGW4_9PEZI</name>
<comment type="function">
    <text evidence="4">May play a role in the regulation of cytokinesis.</text>
</comment>
<dbReference type="AlphaFoldDB" id="A0A3N4KGW4"/>
<evidence type="ECO:0000256" key="7">
    <source>
        <dbReference type="SAM" id="MobiDB-lite"/>
    </source>
</evidence>
<evidence type="ECO:0000313" key="11">
    <source>
        <dbReference type="Proteomes" id="UP000277580"/>
    </source>
</evidence>
<proteinExistence type="inferred from homology"/>
<dbReference type="GO" id="GO:0005829">
    <property type="term" value="C:cytosol"/>
    <property type="evidence" value="ECO:0007669"/>
    <property type="project" value="TreeGrafter"/>
</dbReference>
<dbReference type="Proteomes" id="UP000277580">
    <property type="component" value="Unassembled WGS sequence"/>
</dbReference>
<keyword evidence="2" id="KW-0132">Cell division</keyword>
<keyword evidence="3" id="KW-0131">Cell cycle</keyword>
<evidence type="ECO:0000256" key="1">
    <source>
        <dbReference type="ARBA" id="ARBA00008384"/>
    </source>
</evidence>
<dbReference type="PANTHER" id="PTHR13255:SF0">
    <property type="entry name" value="ATAXIN-10"/>
    <property type="match status" value="1"/>
</dbReference>
<sequence length="705" mass="78431">MSLLPELLLTVLFGTQASFTHPGVILPQKELLGDTELKNIVKKSQRSREARETLGYNPRVWRALTETLKSGNDQLIANKHHLLPKVWDLAILGRNLLAAKEKAQDLSAEEGFEAEIRRLLDICIEKAGKPIASDLEKPAHDKEMQIKSGYKKVLITALQFLNNLMTQNETRKLHVWLHMFGTPSSATPTASSTTTKSTTSKKAKGSSKPLPSSGSGVGLVGSTTGNSGGSHNETVAKCNSLSAGFNAKYYKPGFMTEIPRLLQPDEIEPLPMILQSGVVAFEGTDQAMQAVRCKLMLAQGYGRNLLREVLIFLGAWEVDEDDFCYRMMSQVIEAILINGLVPYAYECFRDEKDIVTPAQSVLLKLLVSVYRPSAPIVGTSSSDSQPSPLDPFSFHPLSAPSAVGGSTEQHEVAPPIENSIPAFFVGVFRKQVLPPTIKIIKLQGAIRKGQEKKESFEYSLWDLDRIYEGVYQFLELLVLFSEDEEAKKVLLAGDKGLVADLVEFLGELDSAIPRWVASKAPPPTASPIPATVKEIVEDSTTKVSKSYMVERPFDVHPENEGDGEEDEERLPIDLDDDEDDDGRDDERGLAEPEDFTWPHIKRYLVLLLSGFAWKNKAVQNLVREKEGLQPILNQCMIDDDNPYIREHAILCIKNMLEGNPQNQKIVEELDAVQTVPSEVLDKNGYEHFIDESGRVQLRKLPERKM</sequence>
<dbReference type="Gene3D" id="1.25.10.10">
    <property type="entry name" value="Leucine-rich Repeat Variant"/>
    <property type="match status" value="1"/>
</dbReference>
<feature type="domain" description="Ataxin-10" evidence="9">
    <location>
        <begin position="600"/>
        <end position="697"/>
    </location>
</feature>
<dbReference type="OrthoDB" id="379794at2759"/>
<evidence type="ECO:0000256" key="3">
    <source>
        <dbReference type="ARBA" id="ARBA00023306"/>
    </source>
</evidence>
<dbReference type="InterPro" id="IPR051374">
    <property type="entry name" value="Ataxin-10/CTR86_families"/>
</dbReference>
<keyword evidence="8" id="KW-0732">Signal</keyword>
<comment type="similarity">
    <text evidence="1">Belongs to the ataxin-10 family.</text>
</comment>
<accession>A0A3N4KGW4</accession>
<dbReference type="Pfam" id="PF09759">
    <property type="entry name" value="Atx10homo_assoc"/>
    <property type="match status" value="1"/>
</dbReference>
<gene>
    <name evidence="10" type="ORF">P167DRAFT_510312</name>
</gene>
<dbReference type="STRING" id="1392247.A0A3N4KGW4"/>
<protein>
    <recommendedName>
        <fullName evidence="5">Ataxin-10 homolog</fullName>
    </recommendedName>
    <alternativeName>
        <fullName evidence="6">Copper transport protein 86</fullName>
    </alternativeName>
</protein>
<evidence type="ECO:0000256" key="5">
    <source>
        <dbReference type="ARBA" id="ARBA00044801"/>
    </source>
</evidence>
<dbReference type="InterPro" id="IPR019156">
    <property type="entry name" value="Ataxin-10_domain"/>
</dbReference>
<organism evidence="10 11">
    <name type="scientific">Morchella conica CCBAS932</name>
    <dbReference type="NCBI Taxonomy" id="1392247"/>
    <lineage>
        <taxon>Eukaryota</taxon>
        <taxon>Fungi</taxon>
        <taxon>Dikarya</taxon>
        <taxon>Ascomycota</taxon>
        <taxon>Pezizomycotina</taxon>
        <taxon>Pezizomycetes</taxon>
        <taxon>Pezizales</taxon>
        <taxon>Morchellaceae</taxon>
        <taxon>Morchella</taxon>
    </lineage>
</organism>
<reference evidence="10 11" key="1">
    <citation type="journal article" date="2018" name="Nat. Ecol. Evol.">
        <title>Pezizomycetes genomes reveal the molecular basis of ectomycorrhizal truffle lifestyle.</title>
        <authorList>
            <person name="Murat C."/>
            <person name="Payen T."/>
            <person name="Noel B."/>
            <person name="Kuo A."/>
            <person name="Morin E."/>
            <person name="Chen J."/>
            <person name="Kohler A."/>
            <person name="Krizsan K."/>
            <person name="Balestrini R."/>
            <person name="Da Silva C."/>
            <person name="Montanini B."/>
            <person name="Hainaut M."/>
            <person name="Levati E."/>
            <person name="Barry K.W."/>
            <person name="Belfiori B."/>
            <person name="Cichocki N."/>
            <person name="Clum A."/>
            <person name="Dockter R.B."/>
            <person name="Fauchery L."/>
            <person name="Guy J."/>
            <person name="Iotti M."/>
            <person name="Le Tacon F."/>
            <person name="Lindquist E.A."/>
            <person name="Lipzen A."/>
            <person name="Malagnac F."/>
            <person name="Mello A."/>
            <person name="Molinier V."/>
            <person name="Miyauchi S."/>
            <person name="Poulain J."/>
            <person name="Riccioni C."/>
            <person name="Rubini A."/>
            <person name="Sitrit Y."/>
            <person name="Splivallo R."/>
            <person name="Traeger S."/>
            <person name="Wang M."/>
            <person name="Zifcakova L."/>
            <person name="Wipf D."/>
            <person name="Zambonelli A."/>
            <person name="Paolocci F."/>
            <person name="Nowrousian M."/>
            <person name="Ottonello S."/>
            <person name="Baldrian P."/>
            <person name="Spatafora J.W."/>
            <person name="Henrissat B."/>
            <person name="Nagy L.G."/>
            <person name="Aury J.M."/>
            <person name="Wincker P."/>
            <person name="Grigoriev I.V."/>
            <person name="Bonfante P."/>
            <person name="Martin F.M."/>
        </authorList>
    </citation>
    <scope>NUCLEOTIDE SEQUENCE [LARGE SCALE GENOMIC DNA]</scope>
    <source>
        <strain evidence="10 11">CCBAS932</strain>
    </source>
</reference>
<feature type="compositionally biased region" description="Low complexity" evidence="7">
    <location>
        <begin position="206"/>
        <end position="225"/>
    </location>
</feature>
<feature type="compositionally biased region" description="Low complexity" evidence="7">
    <location>
        <begin position="184"/>
        <end position="198"/>
    </location>
</feature>
<dbReference type="InterPro" id="IPR016024">
    <property type="entry name" value="ARM-type_fold"/>
</dbReference>
<feature type="signal peptide" evidence="8">
    <location>
        <begin position="1"/>
        <end position="17"/>
    </location>
</feature>
<feature type="region of interest" description="Disordered" evidence="7">
    <location>
        <begin position="547"/>
        <end position="590"/>
    </location>
</feature>
<dbReference type="EMBL" id="ML119149">
    <property type="protein sequence ID" value="RPB09730.1"/>
    <property type="molecule type" value="Genomic_DNA"/>
</dbReference>
<dbReference type="SUPFAM" id="SSF48371">
    <property type="entry name" value="ARM repeat"/>
    <property type="match status" value="2"/>
</dbReference>